<dbReference type="EMBL" id="LWCA01001007">
    <property type="protein sequence ID" value="OAF66196.1"/>
    <property type="molecule type" value="Genomic_DNA"/>
</dbReference>
<evidence type="ECO:0000256" key="1">
    <source>
        <dbReference type="SAM" id="MobiDB-lite"/>
    </source>
</evidence>
<organism evidence="2 3">
    <name type="scientific">Intoshia linei</name>
    <dbReference type="NCBI Taxonomy" id="1819745"/>
    <lineage>
        <taxon>Eukaryota</taxon>
        <taxon>Metazoa</taxon>
        <taxon>Spiralia</taxon>
        <taxon>Lophotrochozoa</taxon>
        <taxon>Mesozoa</taxon>
        <taxon>Orthonectida</taxon>
        <taxon>Rhopaluridae</taxon>
        <taxon>Intoshia</taxon>
    </lineage>
</organism>
<dbReference type="Proteomes" id="UP000078046">
    <property type="component" value="Unassembled WGS sequence"/>
</dbReference>
<accession>A0A177AW28</accession>
<evidence type="ECO:0000313" key="3">
    <source>
        <dbReference type="Proteomes" id="UP000078046"/>
    </source>
</evidence>
<name>A0A177AW28_9BILA</name>
<sequence>MSNSINDVLYNLKPVQVSKSKLFCSPSFSETKTFDIMNLHLIPYSKEKDVIEKKQNLKKYMRNVILDSIFESVETKSRENDGMSNEPKLYDKNIVNKMSAVKIDEKSKFFCNDNDNENHTLRGLLNMKSPDVDSDESNAAIPPLTTFLNFINSYKYYQPSRRYGKTAFINQGTITSGTDIFEQAKVKFTQHSMSPHMRLRSGTYSAGEITLPLRKHQIKCLDNIIKTKNTTNFKPEWQNRKRKRNDDSNKLQDVCINPVKMPTIDSLVNNYNQFNMHHNMYRRSTYSHGQNFITNQLFEQNPYATQLKQDSLTGPELIHYSTLNQNNLFANHTYIFKSKESVATSNFQNSILDLSTKSRNDKTEVKTKFQQFIDSNQPSEIRKRSVSFDSKLNSNKPIKWKTQLQYRSRKDSNSNTSN</sequence>
<reference evidence="2 3" key="1">
    <citation type="submission" date="2016-04" db="EMBL/GenBank/DDBJ databases">
        <title>The genome of Intoshia linei affirms orthonectids as highly simplified spiralians.</title>
        <authorList>
            <person name="Mikhailov K.V."/>
            <person name="Slusarev G.S."/>
            <person name="Nikitin M.A."/>
            <person name="Logacheva M.D."/>
            <person name="Penin A."/>
            <person name="Aleoshin V."/>
            <person name="Panchin Y.V."/>
        </authorList>
    </citation>
    <scope>NUCLEOTIDE SEQUENCE [LARGE SCALE GENOMIC DNA]</scope>
    <source>
        <strain evidence="2">Intl2013</strain>
        <tissue evidence="2">Whole animal</tissue>
    </source>
</reference>
<evidence type="ECO:0000313" key="2">
    <source>
        <dbReference type="EMBL" id="OAF66196.1"/>
    </source>
</evidence>
<comment type="caution">
    <text evidence="2">The sequence shown here is derived from an EMBL/GenBank/DDBJ whole genome shotgun (WGS) entry which is preliminary data.</text>
</comment>
<protein>
    <submittedName>
        <fullName evidence="2">Uncharacterized protein</fullName>
    </submittedName>
</protein>
<proteinExistence type="predicted"/>
<keyword evidence="3" id="KW-1185">Reference proteome</keyword>
<feature type="region of interest" description="Disordered" evidence="1">
    <location>
        <begin position="399"/>
        <end position="418"/>
    </location>
</feature>
<dbReference type="AlphaFoldDB" id="A0A177AW28"/>
<gene>
    <name evidence="2" type="ORF">A3Q56_06087</name>
</gene>